<dbReference type="SUPFAM" id="SSF46785">
    <property type="entry name" value="Winged helix' DNA-binding domain"/>
    <property type="match status" value="1"/>
</dbReference>
<dbReference type="InterPro" id="IPR055414">
    <property type="entry name" value="LRR_R13L4/SHOC2-like"/>
</dbReference>
<dbReference type="Pfam" id="PF00931">
    <property type="entry name" value="NB-ARC"/>
    <property type="match status" value="1"/>
</dbReference>
<dbReference type="Gene3D" id="1.10.8.430">
    <property type="entry name" value="Helical domain of apoptotic protease-activating factors"/>
    <property type="match status" value="1"/>
</dbReference>
<dbReference type="InterPro" id="IPR036390">
    <property type="entry name" value="WH_DNA-bd_sf"/>
</dbReference>
<dbReference type="Pfam" id="PF23598">
    <property type="entry name" value="LRR_14"/>
    <property type="match status" value="1"/>
</dbReference>
<evidence type="ECO:0000256" key="1">
    <source>
        <dbReference type="ARBA" id="ARBA00022614"/>
    </source>
</evidence>
<dbReference type="InterPro" id="IPR044974">
    <property type="entry name" value="Disease_R_plants"/>
</dbReference>
<keyword evidence="3" id="KW-0611">Plant defense</keyword>
<name>A0ABD3JPQ7_EUCGL</name>
<dbReference type="Pfam" id="PF23282">
    <property type="entry name" value="WHD_ROQ1"/>
    <property type="match status" value="1"/>
</dbReference>
<sequence>MEKPMESGYEVFLSFRGPDTRRDIADYLYSCLIQIRPELLQAIKQSDILIPIFSKGYAASPWCLMELVQMIMPIFYNVAPSEVRYQTGSYGEAINLHINKWRGKGEFTEEVVRKLLIELKKNYLAVSNCLVEMDDQVDQIVEKIGEQTTGTKIVGIYGMGGVGKTTLATIVYNKLSADFDNCCFLSNIRETKIVSLQNQLISKVLRMEWPSINSINEGITEIKNRLSSKKVLLVLDDVDQNTQLEALVRTGDSWFGRGSKVIITTRNEEVLKYVDFKLELTEMDFDHALQLFSRHAFRRDYPPAEYFPLSKKAVEICGHLPLALEIIGSLLAGKDKNKWNNVLEKLEAIPNKEVKSKLRISFEALETQEQEIFLDVCCFFAGFDVRIVNYMWDSCDFLSGCSLEVLEQRSLIKITKGNRLWVHNQLRDLGRDIVRERAKEKQTRVWDHEEAIDVLEIKEGRENVEAISLKFDHQFQDFFEKEESIKFSKLRFLQVDCGDLDENNVQHFPSANRFQWNPIKLPKLRWLSWHKFPILFDFTALSMSKLVILDLSGSKITDEWEGWNHLKMAKNLKVLNLTGCRNLRKTPDLSAHGNLERLILEGCTELVQVDRSIGRLKHLVSLNLRGCGKLKTLPDEMGELETLTELQVDGASITKIPEGKGMEKLKILSAVSCRSLTELPYGNFGSLIELVLSSSNIRELPNSIEMMKNLRVLRISDSSLEKLPSALRMLGKLEEIDASKCRYLSGEIPSEIGRLSFLRILSMTELYLTNNLEMTCPNLTNLLNLRVLMLELKYQSPSQLAPSLNWIGGLRKLESLWLDYDSLVTLPSDFNLLSKLRKLGLVVKNLERLPKLPQNLSYFLFDGRGLMEKSINLSYLEKLLELKVRYCEQLIEIQGLESLKNLQVLDLSHLPSLVKLPNLTGLKKLWRFRIENCPKLVEVRGQLESLETPGLVHCGSLEQLPDPLNYKHIKELHRNGCWKLEEIQGLEALENLRFLRVIGLPLLEKLPDPTNAKELKDLGVRRCPRLIEIRGRPESVSWLSIDACRSLRQISDPSSFKKLRRLNKRCERLEKILESDEYRDLKKVRSTFEEPRFRRL</sequence>
<dbReference type="PROSITE" id="PS50104">
    <property type="entry name" value="TIR"/>
    <property type="match status" value="1"/>
</dbReference>
<dbReference type="PANTHER" id="PTHR11017:SF570">
    <property type="entry name" value="DISEASE RESISTANCE PROTEIN (TIR-NBS CLASS)-RELATED"/>
    <property type="match status" value="1"/>
</dbReference>
<evidence type="ECO:0000256" key="2">
    <source>
        <dbReference type="ARBA" id="ARBA00022737"/>
    </source>
</evidence>
<dbReference type="Gene3D" id="3.40.50.10140">
    <property type="entry name" value="Toll/interleukin-1 receptor homology (TIR) domain"/>
    <property type="match status" value="1"/>
</dbReference>
<dbReference type="InterPro" id="IPR000157">
    <property type="entry name" value="TIR_dom"/>
</dbReference>
<organism evidence="5 6">
    <name type="scientific">Eucalyptus globulus</name>
    <name type="common">Tasmanian blue gum</name>
    <dbReference type="NCBI Taxonomy" id="34317"/>
    <lineage>
        <taxon>Eukaryota</taxon>
        <taxon>Viridiplantae</taxon>
        <taxon>Streptophyta</taxon>
        <taxon>Embryophyta</taxon>
        <taxon>Tracheophyta</taxon>
        <taxon>Spermatophyta</taxon>
        <taxon>Magnoliopsida</taxon>
        <taxon>eudicotyledons</taxon>
        <taxon>Gunneridae</taxon>
        <taxon>Pentapetalae</taxon>
        <taxon>rosids</taxon>
        <taxon>malvids</taxon>
        <taxon>Myrtales</taxon>
        <taxon>Myrtaceae</taxon>
        <taxon>Myrtoideae</taxon>
        <taxon>Eucalypteae</taxon>
        <taxon>Eucalyptus</taxon>
    </lineage>
</organism>
<evidence type="ECO:0000313" key="5">
    <source>
        <dbReference type="EMBL" id="KAL3728973.1"/>
    </source>
</evidence>
<dbReference type="Gene3D" id="3.80.10.10">
    <property type="entry name" value="Ribonuclease Inhibitor"/>
    <property type="match status" value="4"/>
</dbReference>
<proteinExistence type="predicted"/>
<keyword evidence="1" id="KW-0433">Leucine-rich repeat</keyword>
<dbReference type="EMBL" id="JBJKBG010000008">
    <property type="protein sequence ID" value="KAL3728973.1"/>
    <property type="molecule type" value="Genomic_DNA"/>
</dbReference>
<feature type="domain" description="TIR" evidence="4">
    <location>
        <begin position="1"/>
        <end position="119"/>
    </location>
</feature>
<dbReference type="InterPro" id="IPR032675">
    <property type="entry name" value="LRR_dom_sf"/>
</dbReference>
<dbReference type="PANTHER" id="PTHR11017">
    <property type="entry name" value="LEUCINE-RICH REPEAT-CONTAINING PROTEIN"/>
    <property type="match status" value="1"/>
</dbReference>
<evidence type="ECO:0000259" key="4">
    <source>
        <dbReference type="PROSITE" id="PS50104"/>
    </source>
</evidence>
<dbReference type="SUPFAM" id="SSF52540">
    <property type="entry name" value="P-loop containing nucleoside triphosphate hydrolases"/>
    <property type="match status" value="1"/>
</dbReference>
<gene>
    <name evidence="5" type="ORF">ACJRO7_033548</name>
</gene>
<dbReference type="PRINTS" id="PR00364">
    <property type="entry name" value="DISEASERSIST"/>
</dbReference>
<dbReference type="Proteomes" id="UP001634007">
    <property type="component" value="Unassembled WGS sequence"/>
</dbReference>
<dbReference type="SMART" id="SM00255">
    <property type="entry name" value="TIR"/>
    <property type="match status" value="1"/>
</dbReference>
<dbReference type="InterPro" id="IPR002182">
    <property type="entry name" value="NB-ARC"/>
</dbReference>
<dbReference type="SUPFAM" id="SSF52058">
    <property type="entry name" value="L domain-like"/>
    <property type="match status" value="2"/>
</dbReference>
<dbReference type="Gene3D" id="3.40.50.300">
    <property type="entry name" value="P-loop containing nucleotide triphosphate hydrolases"/>
    <property type="match status" value="1"/>
</dbReference>
<protein>
    <recommendedName>
        <fullName evidence="4">TIR domain-containing protein</fullName>
    </recommendedName>
</protein>
<keyword evidence="6" id="KW-1185">Reference proteome</keyword>
<dbReference type="SUPFAM" id="SSF52200">
    <property type="entry name" value="Toll/Interleukin receptor TIR domain"/>
    <property type="match status" value="1"/>
</dbReference>
<dbReference type="GO" id="GO:0051707">
    <property type="term" value="P:response to other organism"/>
    <property type="evidence" value="ECO:0007669"/>
    <property type="project" value="UniProtKB-ARBA"/>
</dbReference>
<dbReference type="InterPro" id="IPR027417">
    <property type="entry name" value="P-loop_NTPase"/>
</dbReference>
<evidence type="ECO:0000256" key="3">
    <source>
        <dbReference type="ARBA" id="ARBA00022821"/>
    </source>
</evidence>
<accession>A0ABD3JPQ7</accession>
<dbReference type="InterPro" id="IPR058192">
    <property type="entry name" value="WHD_ROQ1-like"/>
</dbReference>
<dbReference type="AlphaFoldDB" id="A0ABD3JPQ7"/>
<dbReference type="GO" id="GO:0006952">
    <property type="term" value="P:defense response"/>
    <property type="evidence" value="ECO:0007669"/>
    <property type="project" value="UniProtKB-KW"/>
</dbReference>
<dbReference type="InterPro" id="IPR042197">
    <property type="entry name" value="Apaf_helical"/>
</dbReference>
<dbReference type="InterPro" id="IPR035897">
    <property type="entry name" value="Toll_tir_struct_dom_sf"/>
</dbReference>
<reference evidence="5 6" key="1">
    <citation type="submission" date="2024-11" db="EMBL/GenBank/DDBJ databases">
        <title>Chromosome-level genome assembly of Eucalyptus globulus Labill. provides insights into its genome evolution.</title>
        <authorList>
            <person name="Li X."/>
        </authorList>
    </citation>
    <scope>NUCLEOTIDE SEQUENCE [LARGE SCALE GENOMIC DNA]</scope>
    <source>
        <strain evidence="5">CL2024</strain>
        <tissue evidence="5">Fresh tender leaves</tissue>
    </source>
</reference>
<dbReference type="Pfam" id="PF01582">
    <property type="entry name" value="TIR"/>
    <property type="match status" value="1"/>
</dbReference>
<keyword evidence="2" id="KW-0677">Repeat</keyword>
<evidence type="ECO:0000313" key="6">
    <source>
        <dbReference type="Proteomes" id="UP001634007"/>
    </source>
</evidence>
<comment type="caution">
    <text evidence="5">The sequence shown here is derived from an EMBL/GenBank/DDBJ whole genome shotgun (WGS) entry which is preliminary data.</text>
</comment>